<evidence type="ECO:0000259" key="2">
    <source>
        <dbReference type="Pfam" id="PF20149"/>
    </source>
</evidence>
<evidence type="ECO:0000256" key="1">
    <source>
        <dbReference type="SAM" id="MobiDB-lite"/>
    </source>
</evidence>
<feature type="region of interest" description="Disordered" evidence="1">
    <location>
        <begin position="1"/>
        <end position="378"/>
    </location>
</feature>
<evidence type="ECO:0000313" key="4">
    <source>
        <dbReference type="Proteomes" id="UP000703269"/>
    </source>
</evidence>
<dbReference type="OrthoDB" id="2749024at2759"/>
<comment type="caution">
    <text evidence="3">The sequence shown here is derived from an EMBL/GenBank/DDBJ whole genome shotgun (WGS) entry which is preliminary data.</text>
</comment>
<accession>A0A9P3FYL2</accession>
<feature type="compositionally biased region" description="Acidic residues" evidence="1">
    <location>
        <begin position="227"/>
        <end position="242"/>
    </location>
</feature>
<feature type="compositionally biased region" description="Basic and acidic residues" evidence="1">
    <location>
        <begin position="91"/>
        <end position="109"/>
    </location>
</feature>
<feature type="compositionally biased region" description="Low complexity" evidence="1">
    <location>
        <begin position="295"/>
        <end position="318"/>
    </location>
</feature>
<dbReference type="AlphaFoldDB" id="A0A9P3FYL2"/>
<name>A0A9P3FYL2_9APHY</name>
<dbReference type="Proteomes" id="UP000703269">
    <property type="component" value="Unassembled WGS sequence"/>
</dbReference>
<sequence length="719" mass="78722">MATEQSAQKSMDKEGRKRRRAAEKAAEDQEAFDEAVETRKTTRLSRQKLQDDPTWKPGFERIIGDDGKPVETSKAGAEKGTLKGKSRRTRVVQDGKEGKAPAKTKDKAGQTKPKHSTPGKRPIIPHSSLESDDDTPLRATIIVTAPPRKKTAATTSTVATSPAPLPQKTTVSNNKSPSSHENAAHVETDSQLVAATAHEADHGLTDAASAPSQKPAKPTKPKKPRAEEDDESSAEEEDDSEEGSVYTSGSEFNDESSSSEEGDEDVDGDDDVLMSEIQIIEKSTAANTADSAPPHVSLSSATHVVVTTATSDTTTSDKAATKRSRKRKREASSKPVADGTTAVPADNSTQDDQDDEQLEKQKRSRSDQKADAVDRPQFKTTATPVAAVASIVAAPTQLVPKAEAEDVKPLTKGSALTKLRERELQAHEHTRLVWSQAKSGEIQLRLMDQQQHIMDILRDSFQAAAASIAFDCAVPDAGARFDLWQDIAIATAERLGDRYAVVVQRLKTDYYYAKAYVDQIEQRNSKKRSDMKASTDSKVCDEYGIVKDACQNLVAALVDRRGYAYPGNITAKYDGNHPFARPIVWAVLKTFFFHSTRKTPSVASQHPDRFKSSDRYKPQELEIPLPMLALTCAMIKLSLDAWSEGDGTTPETFNYTECKKEYDAVVDMVEKLREKSEKTYHRILHDVYLATVGGSRAASVSKLTDPELPDAVDRIVLDD</sequence>
<dbReference type="EMBL" id="BPQB01000001">
    <property type="protein sequence ID" value="GJE84946.1"/>
    <property type="molecule type" value="Genomic_DNA"/>
</dbReference>
<feature type="compositionally biased region" description="Acidic residues" evidence="1">
    <location>
        <begin position="252"/>
        <end position="273"/>
    </location>
</feature>
<gene>
    <name evidence="3" type="ORF">PsYK624_010220</name>
</gene>
<feature type="compositionally biased region" description="Low complexity" evidence="1">
    <location>
        <begin position="152"/>
        <end position="162"/>
    </location>
</feature>
<feature type="compositionally biased region" description="Basic and acidic residues" evidence="1">
    <location>
        <begin position="358"/>
        <end position="377"/>
    </location>
</feature>
<reference evidence="3 4" key="1">
    <citation type="submission" date="2021-08" db="EMBL/GenBank/DDBJ databases">
        <title>Draft Genome Sequence of Phanerochaete sordida strain YK-624.</title>
        <authorList>
            <person name="Mori T."/>
            <person name="Dohra H."/>
            <person name="Suzuki T."/>
            <person name="Kawagishi H."/>
            <person name="Hirai H."/>
        </authorList>
    </citation>
    <scope>NUCLEOTIDE SEQUENCE [LARGE SCALE GENOMIC DNA]</scope>
    <source>
        <strain evidence="3 4">YK-624</strain>
    </source>
</reference>
<feature type="compositionally biased region" description="Polar residues" evidence="1">
    <location>
        <begin position="167"/>
        <end position="181"/>
    </location>
</feature>
<dbReference type="InterPro" id="IPR045341">
    <property type="entry name" value="DUF6532"/>
</dbReference>
<proteinExistence type="predicted"/>
<organism evidence="3 4">
    <name type="scientific">Phanerochaete sordida</name>
    <dbReference type="NCBI Taxonomy" id="48140"/>
    <lineage>
        <taxon>Eukaryota</taxon>
        <taxon>Fungi</taxon>
        <taxon>Dikarya</taxon>
        <taxon>Basidiomycota</taxon>
        <taxon>Agaricomycotina</taxon>
        <taxon>Agaricomycetes</taxon>
        <taxon>Polyporales</taxon>
        <taxon>Phanerochaetaceae</taxon>
        <taxon>Phanerochaete</taxon>
    </lineage>
</organism>
<feature type="domain" description="DUF6532" evidence="2">
    <location>
        <begin position="467"/>
        <end position="671"/>
    </location>
</feature>
<keyword evidence="4" id="KW-1185">Reference proteome</keyword>
<dbReference type="Pfam" id="PF20149">
    <property type="entry name" value="DUF6532"/>
    <property type="match status" value="1"/>
</dbReference>
<protein>
    <recommendedName>
        <fullName evidence="2">DUF6532 domain-containing protein</fullName>
    </recommendedName>
</protein>
<feature type="compositionally biased region" description="Basic and acidic residues" evidence="1">
    <location>
        <begin position="48"/>
        <end position="81"/>
    </location>
</feature>
<feature type="compositionally biased region" description="Low complexity" evidence="1">
    <location>
        <begin position="207"/>
        <end position="216"/>
    </location>
</feature>
<evidence type="ECO:0000313" key="3">
    <source>
        <dbReference type="EMBL" id="GJE84946.1"/>
    </source>
</evidence>